<dbReference type="InterPro" id="IPR004000">
    <property type="entry name" value="Actin"/>
</dbReference>
<organism evidence="1 2">
    <name type="scientific">Solanum bulbocastanum</name>
    <name type="common">Wild potato</name>
    <dbReference type="NCBI Taxonomy" id="147425"/>
    <lineage>
        <taxon>Eukaryota</taxon>
        <taxon>Viridiplantae</taxon>
        <taxon>Streptophyta</taxon>
        <taxon>Embryophyta</taxon>
        <taxon>Tracheophyta</taxon>
        <taxon>Spermatophyta</taxon>
        <taxon>Magnoliopsida</taxon>
        <taxon>eudicotyledons</taxon>
        <taxon>Gunneridae</taxon>
        <taxon>Pentapetalae</taxon>
        <taxon>asterids</taxon>
        <taxon>lamiids</taxon>
        <taxon>Solanales</taxon>
        <taxon>Solanaceae</taxon>
        <taxon>Solanoideae</taxon>
        <taxon>Solaneae</taxon>
        <taxon>Solanum</taxon>
    </lineage>
</organism>
<protein>
    <submittedName>
        <fullName evidence="1">Uncharacterized protein</fullName>
    </submittedName>
</protein>
<accession>A0AAN8U9I8</accession>
<dbReference type="Proteomes" id="UP001371456">
    <property type="component" value="Unassembled WGS sequence"/>
</dbReference>
<gene>
    <name evidence="1" type="ORF">RDI58_001412</name>
</gene>
<reference evidence="1 2" key="1">
    <citation type="submission" date="2024-02" db="EMBL/GenBank/DDBJ databases">
        <title>de novo genome assembly of Solanum bulbocastanum strain 11H21.</title>
        <authorList>
            <person name="Hosaka A.J."/>
        </authorList>
    </citation>
    <scope>NUCLEOTIDE SEQUENCE [LARGE SCALE GENOMIC DNA]</scope>
    <source>
        <tissue evidence="1">Young leaves</tissue>
    </source>
</reference>
<dbReference type="AlphaFoldDB" id="A0AAN8U9I8"/>
<dbReference type="SUPFAM" id="SSF53067">
    <property type="entry name" value="Actin-like ATPase domain"/>
    <property type="match status" value="1"/>
</dbReference>
<sequence length="72" mass="8035">MSHAPCLVLTVSFVSLGWFYGNNSLRAVIRSIIGCSRHSRMELKNTYVGDEALALRGLLVLKYPIEQGIVRN</sequence>
<dbReference type="InterPro" id="IPR043129">
    <property type="entry name" value="ATPase_NBD"/>
</dbReference>
<name>A0AAN8U9I8_SOLBU</name>
<dbReference type="EMBL" id="JBANQN010000001">
    <property type="protein sequence ID" value="KAK6803628.1"/>
    <property type="molecule type" value="Genomic_DNA"/>
</dbReference>
<keyword evidence="2" id="KW-1185">Reference proteome</keyword>
<proteinExistence type="predicted"/>
<dbReference type="Gene3D" id="2.30.36.70">
    <property type="entry name" value="Actin, Chain A, domain 2"/>
    <property type="match status" value="1"/>
</dbReference>
<evidence type="ECO:0000313" key="1">
    <source>
        <dbReference type="EMBL" id="KAK6803628.1"/>
    </source>
</evidence>
<evidence type="ECO:0000313" key="2">
    <source>
        <dbReference type="Proteomes" id="UP001371456"/>
    </source>
</evidence>
<comment type="caution">
    <text evidence="1">The sequence shown here is derived from an EMBL/GenBank/DDBJ whole genome shotgun (WGS) entry which is preliminary data.</text>
</comment>
<dbReference type="PRINTS" id="PR00190">
    <property type="entry name" value="ACTIN"/>
</dbReference>